<proteinExistence type="predicted"/>
<evidence type="ECO:0000313" key="2">
    <source>
        <dbReference type="Proteomes" id="UP000031671"/>
    </source>
</evidence>
<gene>
    <name evidence="1" type="ORF">JCM19231_4852</name>
</gene>
<sequence>MAYGIKFCPNKTGSLHLDGKVERSQKSEKSVYPTIGISVGLEELDLALAEWQHY</sequence>
<protein>
    <submittedName>
        <fullName evidence="1">Transposase</fullName>
    </submittedName>
</protein>
<dbReference type="AlphaFoldDB" id="A0A0B8P955"/>
<comment type="caution">
    <text evidence="1">The sequence shown here is derived from an EMBL/GenBank/DDBJ whole genome shotgun (WGS) entry which is preliminary data.</text>
</comment>
<dbReference type="EMBL" id="BBRZ01000149">
    <property type="protein sequence ID" value="GAM59404.1"/>
    <property type="molecule type" value="Genomic_DNA"/>
</dbReference>
<keyword evidence="2" id="KW-1185">Reference proteome</keyword>
<dbReference type="Proteomes" id="UP000031671">
    <property type="component" value="Unassembled WGS sequence"/>
</dbReference>
<organism evidence="1 2">
    <name type="scientific">Vibrio ishigakensis</name>
    <dbReference type="NCBI Taxonomy" id="1481914"/>
    <lineage>
        <taxon>Bacteria</taxon>
        <taxon>Pseudomonadati</taxon>
        <taxon>Pseudomonadota</taxon>
        <taxon>Gammaproteobacteria</taxon>
        <taxon>Vibrionales</taxon>
        <taxon>Vibrionaceae</taxon>
        <taxon>Vibrio</taxon>
    </lineage>
</organism>
<reference evidence="1 2" key="1">
    <citation type="submission" date="2015-01" db="EMBL/GenBank/DDBJ databases">
        <title>Vibrio sp. C1 JCM 19231 whole genome shotgun sequence.</title>
        <authorList>
            <person name="Sawabe T."/>
            <person name="Meirelles P."/>
            <person name="Feng G."/>
            <person name="Sayaka M."/>
            <person name="Hattori M."/>
            <person name="Ohkuma M."/>
        </authorList>
    </citation>
    <scope>NUCLEOTIDE SEQUENCE [LARGE SCALE GENOMIC DNA]</scope>
    <source>
        <strain evidence="2">JCM 19231</strain>
    </source>
</reference>
<reference evidence="1 2" key="2">
    <citation type="submission" date="2015-01" db="EMBL/GenBank/DDBJ databases">
        <authorList>
            <consortium name="NBRP consortium"/>
            <person name="Sawabe T."/>
            <person name="Meirelles P."/>
            <person name="Feng G."/>
            <person name="Sayaka M."/>
            <person name="Hattori M."/>
            <person name="Ohkuma M."/>
        </authorList>
    </citation>
    <scope>NUCLEOTIDE SEQUENCE [LARGE SCALE GENOMIC DNA]</scope>
    <source>
        <strain evidence="2">JCM 19231</strain>
    </source>
</reference>
<name>A0A0B8P955_9VIBR</name>
<evidence type="ECO:0000313" key="1">
    <source>
        <dbReference type="EMBL" id="GAM59404.1"/>
    </source>
</evidence>
<accession>A0A0B8P955</accession>